<dbReference type="OrthoDB" id="679248at2"/>
<dbReference type="EMBL" id="BKAU01000005">
    <property type="protein sequence ID" value="GEP98020.1"/>
    <property type="molecule type" value="Genomic_DNA"/>
</dbReference>
<protein>
    <submittedName>
        <fullName evidence="2">Uncharacterized protein</fullName>
    </submittedName>
</protein>
<reference evidence="2 3" key="1">
    <citation type="submission" date="2019-07" db="EMBL/GenBank/DDBJ databases">
        <title>Whole genome shotgun sequence of Chitinophaga cymbidii NBRC 109752.</title>
        <authorList>
            <person name="Hosoyama A."/>
            <person name="Uohara A."/>
            <person name="Ohji S."/>
            <person name="Ichikawa N."/>
        </authorList>
    </citation>
    <scope>NUCLEOTIDE SEQUENCE [LARGE SCALE GENOMIC DNA]</scope>
    <source>
        <strain evidence="2 3">NBRC 109752</strain>
    </source>
</reference>
<feature type="region of interest" description="Disordered" evidence="1">
    <location>
        <begin position="1"/>
        <end position="64"/>
    </location>
</feature>
<comment type="caution">
    <text evidence="2">The sequence shown here is derived from an EMBL/GenBank/DDBJ whole genome shotgun (WGS) entry which is preliminary data.</text>
</comment>
<accession>A0A512RQR5</accession>
<organism evidence="2 3">
    <name type="scientific">Chitinophaga cymbidii</name>
    <dbReference type="NCBI Taxonomy" id="1096750"/>
    <lineage>
        <taxon>Bacteria</taxon>
        <taxon>Pseudomonadati</taxon>
        <taxon>Bacteroidota</taxon>
        <taxon>Chitinophagia</taxon>
        <taxon>Chitinophagales</taxon>
        <taxon>Chitinophagaceae</taxon>
        <taxon>Chitinophaga</taxon>
    </lineage>
</organism>
<evidence type="ECO:0000256" key="1">
    <source>
        <dbReference type="SAM" id="MobiDB-lite"/>
    </source>
</evidence>
<gene>
    <name evidence="2" type="ORF">CCY01nite_42800</name>
</gene>
<dbReference type="RefSeq" id="WP_146866158.1">
    <property type="nucleotide sequence ID" value="NZ_BKAU01000005.1"/>
</dbReference>
<evidence type="ECO:0000313" key="3">
    <source>
        <dbReference type="Proteomes" id="UP000321436"/>
    </source>
</evidence>
<feature type="compositionally biased region" description="Polar residues" evidence="1">
    <location>
        <begin position="16"/>
        <end position="27"/>
    </location>
</feature>
<name>A0A512RQR5_9BACT</name>
<dbReference type="Proteomes" id="UP000321436">
    <property type="component" value="Unassembled WGS sequence"/>
</dbReference>
<proteinExistence type="predicted"/>
<sequence>MAPRDRAIGNDGLEQAGSNLGNDYSRNITREKQADDTLNIVVPKGKKAKEKKEKEKFPAQKPKK</sequence>
<keyword evidence="3" id="KW-1185">Reference proteome</keyword>
<dbReference type="AlphaFoldDB" id="A0A512RQR5"/>
<evidence type="ECO:0000313" key="2">
    <source>
        <dbReference type="EMBL" id="GEP98020.1"/>
    </source>
</evidence>